<keyword evidence="1" id="KW-1133">Transmembrane helix</keyword>
<dbReference type="PANTHER" id="PTHR37544:SF3">
    <property type="entry name" value="SPRAY"/>
    <property type="match status" value="1"/>
</dbReference>
<evidence type="ECO:0000256" key="1">
    <source>
        <dbReference type="SAM" id="Phobius"/>
    </source>
</evidence>
<feature type="transmembrane region" description="Helical" evidence="1">
    <location>
        <begin position="27"/>
        <end position="47"/>
    </location>
</feature>
<sequence length="716" mass="79753">MPADDVTLPLIEKFEPKMSDRQYWRPWTLRKSLLISFIGLCAGLLVANELANFGCKRHGSCHVFGSRENGHMPKLSTFVYRTLPAILGIALGLRWYATHYDIIRLEAYSQMSSKYGAKASCSLFLQYPYEFVFALPFKALLREHYVVALSSSILFIVSYGLVPLVSNMFDDTVGSTSIFANASRVEFNTTARQVPANFTFSAYDFAWRSGELPPFTTEDFSLLPAKPLDEFPVFHLGEDWTFLTTLYEADLECTEAHHINYTYSYWPDNKHLVVEIFQNESRSSIVRACDALGQERTDEYSLLGTNECTELASFVAPWAGLFGPIAEGSTTFMFSWASGSPAGYPGVSANVSSPAPLDMTAIFCTTKYYAHTVNATVSMPSGRVHLDNVHRIGEREEIEPLKGFTELIAGVTRPDPNLWLEDVFVANRSVLGITPLRFGYQPDKIVDLKYDLVEKFGEAAIPVNPKRIVTTSESNIYMSMTNTLVAFSLGDRQNDTAALGKLLDPKELGSSLRKALKLWFAFAMAGETARSNERSTTIPVERKIPQVVITVNRDWSLAARIGLPLVAVLAALLTYLLEGRPCHIEGEPSSMAAALKLLSASPTLCAVMQHSEYHPMKTLMEELDRREFYFRLGPNKEGALQIRVFRGEGERAEEVLEGSEDLNVLKAPLADAQVQKDFEWVSPDLIATANLALFPIFILALITTTALAKKRNGTYI</sequence>
<proteinExistence type="predicted"/>
<feature type="transmembrane region" description="Helical" evidence="1">
    <location>
        <begin position="685"/>
        <end position="708"/>
    </location>
</feature>
<keyword evidence="1" id="KW-0812">Transmembrane</keyword>
<dbReference type="STRING" id="1392247.A0A3N4KPV7"/>
<dbReference type="PANTHER" id="PTHR37544">
    <property type="entry name" value="SPRAY-RELATED"/>
    <property type="match status" value="1"/>
</dbReference>
<keyword evidence="1" id="KW-0472">Membrane</keyword>
<keyword evidence="3" id="KW-1185">Reference proteome</keyword>
<dbReference type="EMBL" id="ML119127">
    <property type="protein sequence ID" value="RPB12634.1"/>
    <property type="molecule type" value="Genomic_DNA"/>
</dbReference>
<dbReference type="InParanoid" id="A0A3N4KPV7"/>
<dbReference type="Pfam" id="PF11915">
    <property type="entry name" value="DUF3433"/>
    <property type="match status" value="1"/>
</dbReference>
<evidence type="ECO:0000313" key="3">
    <source>
        <dbReference type="Proteomes" id="UP000277580"/>
    </source>
</evidence>
<dbReference type="AlphaFoldDB" id="A0A3N4KPV7"/>
<reference evidence="2 3" key="1">
    <citation type="journal article" date="2018" name="Nat. Ecol. Evol.">
        <title>Pezizomycetes genomes reveal the molecular basis of ectomycorrhizal truffle lifestyle.</title>
        <authorList>
            <person name="Murat C."/>
            <person name="Payen T."/>
            <person name="Noel B."/>
            <person name="Kuo A."/>
            <person name="Morin E."/>
            <person name="Chen J."/>
            <person name="Kohler A."/>
            <person name="Krizsan K."/>
            <person name="Balestrini R."/>
            <person name="Da Silva C."/>
            <person name="Montanini B."/>
            <person name="Hainaut M."/>
            <person name="Levati E."/>
            <person name="Barry K.W."/>
            <person name="Belfiori B."/>
            <person name="Cichocki N."/>
            <person name="Clum A."/>
            <person name="Dockter R.B."/>
            <person name="Fauchery L."/>
            <person name="Guy J."/>
            <person name="Iotti M."/>
            <person name="Le Tacon F."/>
            <person name="Lindquist E.A."/>
            <person name="Lipzen A."/>
            <person name="Malagnac F."/>
            <person name="Mello A."/>
            <person name="Molinier V."/>
            <person name="Miyauchi S."/>
            <person name="Poulain J."/>
            <person name="Riccioni C."/>
            <person name="Rubini A."/>
            <person name="Sitrit Y."/>
            <person name="Splivallo R."/>
            <person name="Traeger S."/>
            <person name="Wang M."/>
            <person name="Zifcakova L."/>
            <person name="Wipf D."/>
            <person name="Zambonelli A."/>
            <person name="Paolocci F."/>
            <person name="Nowrousian M."/>
            <person name="Ottonello S."/>
            <person name="Baldrian P."/>
            <person name="Spatafora J.W."/>
            <person name="Henrissat B."/>
            <person name="Nagy L.G."/>
            <person name="Aury J.M."/>
            <person name="Wincker P."/>
            <person name="Grigoriev I.V."/>
            <person name="Bonfante P."/>
            <person name="Martin F.M."/>
        </authorList>
    </citation>
    <scope>NUCLEOTIDE SEQUENCE [LARGE SCALE GENOMIC DNA]</scope>
    <source>
        <strain evidence="2 3">CCBAS932</strain>
    </source>
</reference>
<dbReference type="InterPro" id="IPR021840">
    <property type="entry name" value="DUF3433"/>
</dbReference>
<dbReference type="OrthoDB" id="3248909at2759"/>
<accession>A0A3N4KPV7</accession>
<gene>
    <name evidence="2" type="ORF">P167DRAFT_149989</name>
</gene>
<name>A0A3N4KPV7_9PEZI</name>
<protein>
    <submittedName>
        <fullName evidence="2">Uncharacterized protein</fullName>
    </submittedName>
</protein>
<organism evidence="2 3">
    <name type="scientific">Morchella conica CCBAS932</name>
    <dbReference type="NCBI Taxonomy" id="1392247"/>
    <lineage>
        <taxon>Eukaryota</taxon>
        <taxon>Fungi</taxon>
        <taxon>Dikarya</taxon>
        <taxon>Ascomycota</taxon>
        <taxon>Pezizomycotina</taxon>
        <taxon>Pezizomycetes</taxon>
        <taxon>Pezizales</taxon>
        <taxon>Morchellaceae</taxon>
        <taxon>Morchella</taxon>
    </lineage>
</organism>
<evidence type="ECO:0000313" key="2">
    <source>
        <dbReference type="EMBL" id="RPB12634.1"/>
    </source>
</evidence>
<dbReference type="Proteomes" id="UP000277580">
    <property type="component" value="Unassembled WGS sequence"/>
</dbReference>
<feature type="transmembrane region" description="Helical" evidence="1">
    <location>
        <begin position="78"/>
        <end position="97"/>
    </location>
</feature>